<dbReference type="Gene3D" id="1.20.1250.20">
    <property type="entry name" value="MFS general substrate transporter like domains"/>
    <property type="match status" value="1"/>
</dbReference>
<reference evidence="2 3" key="1">
    <citation type="journal article" date="2014" name="BMC Genomics">
        <title>Comparison of environmental and isolate Sulfobacillus genomes reveals diverse carbon, sulfur, nitrogen, and hydrogen metabolisms.</title>
        <authorList>
            <person name="Justice N.B."/>
            <person name="Norman A."/>
            <person name="Brown C.T."/>
            <person name="Singh A."/>
            <person name="Thomas B.C."/>
            <person name="Banfield J.F."/>
        </authorList>
    </citation>
    <scope>NUCLEOTIDE SEQUENCE [LARGE SCALE GENOMIC DNA]</scope>
    <source>
        <strain evidence="2">AMDSBA5</strain>
    </source>
</reference>
<dbReference type="Proteomes" id="UP000242705">
    <property type="component" value="Unassembled WGS sequence"/>
</dbReference>
<protein>
    <recommendedName>
        <fullName evidence="4">Major facilitator superfamily (MFS) profile domain-containing protein</fullName>
    </recommendedName>
</protein>
<keyword evidence="1" id="KW-0812">Transmembrane</keyword>
<feature type="transmembrane region" description="Helical" evidence="1">
    <location>
        <begin position="137"/>
        <end position="158"/>
    </location>
</feature>
<keyword evidence="1" id="KW-0472">Membrane</keyword>
<feature type="transmembrane region" description="Helical" evidence="1">
    <location>
        <begin position="108"/>
        <end position="131"/>
    </location>
</feature>
<evidence type="ECO:0008006" key="4">
    <source>
        <dbReference type="Google" id="ProtNLM"/>
    </source>
</evidence>
<comment type="caution">
    <text evidence="2">The sequence shown here is derived from an EMBL/GenBank/DDBJ whole genome shotgun (WGS) entry which is preliminary data.</text>
</comment>
<dbReference type="EMBL" id="PXYX01000002">
    <property type="protein sequence ID" value="PSR29472.1"/>
    <property type="molecule type" value="Genomic_DNA"/>
</dbReference>
<organism evidence="2 3">
    <name type="scientific">Sulfobacillus thermosulfidooxidans</name>
    <dbReference type="NCBI Taxonomy" id="28034"/>
    <lineage>
        <taxon>Bacteria</taxon>
        <taxon>Bacillati</taxon>
        <taxon>Bacillota</taxon>
        <taxon>Clostridia</taxon>
        <taxon>Eubacteriales</taxon>
        <taxon>Clostridiales Family XVII. Incertae Sedis</taxon>
        <taxon>Sulfobacillus</taxon>
    </lineage>
</organism>
<dbReference type="SUPFAM" id="SSF103473">
    <property type="entry name" value="MFS general substrate transporter"/>
    <property type="match status" value="1"/>
</dbReference>
<dbReference type="AlphaFoldDB" id="A0A2T2X4Q9"/>
<feature type="transmembrane region" description="Helical" evidence="1">
    <location>
        <begin position="52"/>
        <end position="70"/>
    </location>
</feature>
<accession>A0A2T2X4Q9</accession>
<evidence type="ECO:0000256" key="1">
    <source>
        <dbReference type="SAM" id="Phobius"/>
    </source>
</evidence>
<evidence type="ECO:0000313" key="3">
    <source>
        <dbReference type="Proteomes" id="UP000242705"/>
    </source>
</evidence>
<keyword evidence="1" id="KW-1133">Transmembrane helix</keyword>
<sequence>MLTFVIYQPYTVALGYSIAALGPVLVSIKLGSMAGNVIISWAREHVAPRIQIATLPVLFAMGLVIMAAVYSKYSVVAIIAMAFIMGVANPTISAEINSLIDSGERATLLSGVGFFPTALIAIGELLVLSAAGHMGMLLAVGLVGFATVVLLLPLALLAEKSANPPMNFKGGKL</sequence>
<feature type="transmembrane region" description="Helical" evidence="1">
    <location>
        <begin position="76"/>
        <end position="96"/>
    </location>
</feature>
<gene>
    <name evidence="2" type="ORF">C7B47_01785</name>
</gene>
<dbReference type="InterPro" id="IPR036259">
    <property type="entry name" value="MFS_trans_sf"/>
</dbReference>
<feature type="transmembrane region" description="Helical" evidence="1">
    <location>
        <begin position="12"/>
        <end position="31"/>
    </location>
</feature>
<name>A0A2T2X4Q9_SULTH</name>
<proteinExistence type="predicted"/>
<evidence type="ECO:0000313" key="2">
    <source>
        <dbReference type="EMBL" id="PSR29472.1"/>
    </source>
</evidence>